<dbReference type="InterPro" id="IPR042070">
    <property type="entry name" value="PucR_C-HTH_sf"/>
</dbReference>
<feature type="domain" description="CdaR GGDEF-like" evidence="4">
    <location>
        <begin position="212"/>
        <end position="330"/>
    </location>
</feature>
<reference evidence="5 6" key="1">
    <citation type="submission" date="2020-04" db="EMBL/GenBank/DDBJ databases">
        <title>MicrobeNet Type strains.</title>
        <authorList>
            <person name="Nicholson A.C."/>
        </authorList>
    </citation>
    <scope>NUCLEOTIDE SEQUENCE [LARGE SCALE GENOMIC DNA]</scope>
    <source>
        <strain evidence="5 6">DSM 44445</strain>
    </source>
</reference>
<dbReference type="Gene3D" id="1.10.10.2840">
    <property type="entry name" value="PucR C-terminal helix-turn-helix domain"/>
    <property type="match status" value="1"/>
</dbReference>
<dbReference type="InterPro" id="IPR025736">
    <property type="entry name" value="PucR_C-HTH_dom"/>
</dbReference>
<dbReference type="InterPro" id="IPR051448">
    <property type="entry name" value="CdaR-like_regulators"/>
</dbReference>
<dbReference type="PANTHER" id="PTHR33744">
    <property type="entry name" value="CARBOHYDRATE DIACID REGULATOR"/>
    <property type="match status" value="1"/>
</dbReference>
<gene>
    <name evidence="5" type="ORF">HGA07_00670</name>
</gene>
<accession>A0A7X6RG56</accession>
<evidence type="ECO:0000313" key="5">
    <source>
        <dbReference type="EMBL" id="NKY84139.1"/>
    </source>
</evidence>
<dbReference type="InterPro" id="IPR025751">
    <property type="entry name" value="RsbRD_N_dom"/>
</dbReference>
<evidence type="ECO:0000256" key="1">
    <source>
        <dbReference type="ARBA" id="ARBA00006754"/>
    </source>
</evidence>
<dbReference type="Pfam" id="PF14361">
    <property type="entry name" value="RsbRD_N"/>
    <property type="match status" value="1"/>
</dbReference>
<name>A0A7X6RG56_9NOCA</name>
<evidence type="ECO:0000259" key="2">
    <source>
        <dbReference type="Pfam" id="PF13556"/>
    </source>
</evidence>
<organism evidence="5 6">
    <name type="scientific">Nocardia veterana</name>
    <dbReference type="NCBI Taxonomy" id="132249"/>
    <lineage>
        <taxon>Bacteria</taxon>
        <taxon>Bacillati</taxon>
        <taxon>Actinomycetota</taxon>
        <taxon>Actinomycetes</taxon>
        <taxon>Mycobacteriales</taxon>
        <taxon>Nocardiaceae</taxon>
        <taxon>Nocardia</taxon>
    </lineage>
</organism>
<dbReference type="PANTHER" id="PTHR33744:SF1">
    <property type="entry name" value="DNA-BINDING TRANSCRIPTIONAL ACTIVATOR ADER"/>
    <property type="match status" value="1"/>
</dbReference>
<dbReference type="Proteomes" id="UP000523447">
    <property type="component" value="Unassembled WGS sequence"/>
</dbReference>
<dbReference type="Pfam" id="PF13556">
    <property type="entry name" value="HTH_30"/>
    <property type="match status" value="1"/>
</dbReference>
<evidence type="ECO:0000313" key="6">
    <source>
        <dbReference type="Proteomes" id="UP000523447"/>
    </source>
</evidence>
<dbReference type="InterPro" id="IPR041522">
    <property type="entry name" value="CdaR_GGDEF"/>
</dbReference>
<sequence>MCGAPSSPGDEFRAVSRCSWEFGSTVPRVTNARPDDVGVGEYVARIAARMNEQVTVVSSTIKDALEQLIPELRGDARTVELLGASVEGNVDTILHALRHGIAVERIMAPTAALEYARRLAQHGVPVNALVRAYRLGQRRLTELVFAELHAIDMEPVTRIAVIEEITDVLFAYIDWISQQVVAVYEEERERWLENRNSVRAMRVREVLAEDTAVDVDDATAAIRYPLRWHHVAMVLWYPDAESDSDDLARLQRFVRELAGAVEADAGPLFAAADRTSGWVWLPYKSDPGDPAARIRQVTASRPDSPHIAIGAAGAGVEGFRRSHRQAQQARGVAALRGPGAKVVAATDPGLVVAALLGGDPAAVRDWVVDVLGPLATDTASDARLRDTLRVFLRTGSSYKAAAQELDLHYNSVKYRVGRAVSRRGRPIAGDRLDVEIALLVCEWYGRAVLAR</sequence>
<dbReference type="EMBL" id="JAAXPE010000001">
    <property type="protein sequence ID" value="NKY84139.1"/>
    <property type="molecule type" value="Genomic_DNA"/>
</dbReference>
<dbReference type="Pfam" id="PF17853">
    <property type="entry name" value="GGDEF_2"/>
    <property type="match status" value="1"/>
</dbReference>
<protein>
    <submittedName>
        <fullName evidence="5">PucR family transcriptional regulator</fullName>
    </submittedName>
</protein>
<keyword evidence="6" id="KW-1185">Reference proteome</keyword>
<evidence type="ECO:0000259" key="3">
    <source>
        <dbReference type="Pfam" id="PF14361"/>
    </source>
</evidence>
<proteinExistence type="inferred from homology"/>
<dbReference type="AlphaFoldDB" id="A0A7X6RG56"/>
<comment type="caution">
    <text evidence="5">The sequence shown here is derived from an EMBL/GenBank/DDBJ whole genome shotgun (WGS) entry which is preliminary data.</text>
</comment>
<comment type="similarity">
    <text evidence="1">Belongs to the CdaR family.</text>
</comment>
<evidence type="ECO:0000259" key="4">
    <source>
        <dbReference type="Pfam" id="PF17853"/>
    </source>
</evidence>
<feature type="domain" description="RsbT co-antagonist protein RsbRD N-terminal" evidence="3">
    <location>
        <begin position="61"/>
        <end position="199"/>
    </location>
</feature>
<feature type="domain" description="PucR C-terminal helix-turn-helix" evidence="2">
    <location>
        <begin position="384"/>
        <end position="439"/>
    </location>
</feature>